<dbReference type="SUPFAM" id="SSF53850">
    <property type="entry name" value="Periplasmic binding protein-like II"/>
    <property type="match status" value="1"/>
</dbReference>
<dbReference type="InterPro" id="IPR006311">
    <property type="entry name" value="TAT_signal"/>
</dbReference>
<name>A0ABS0STC2_9CAUL</name>
<proteinExistence type="inferred from homology"/>
<dbReference type="RefSeq" id="WP_198574823.1">
    <property type="nucleotide sequence ID" value="NZ_JADWOX010000002.1"/>
</dbReference>
<keyword evidence="5" id="KW-0812">Transmembrane</keyword>
<evidence type="ECO:0000259" key="6">
    <source>
        <dbReference type="SMART" id="SM00062"/>
    </source>
</evidence>
<dbReference type="PANTHER" id="PTHR30024">
    <property type="entry name" value="ALIPHATIC SULFONATES-BINDING PROTEIN-RELATED"/>
    <property type="match status" value="1"/>
</dbReference>
<sequence>MSDQQEPIDTPSRFSRRNLLIGGGIVAAGVAATGLALTTRPKAGATDRRPVLKIGDQRGNAHALLSGAGVLEDLPYTLEWVELPAAAPLLEALSAGAIDLGGVGAAPFAFAYANGAPIKVALASRIVSLDKDAGRSAAIVVRKDSPFRSLADLRGRRLATIRGSAGHDTALRLLEKAGVDARAVDFVFLNNNDSKAALAAGSIDAWSTWGSYVGIAIEEDGDRVLADAGSLRQVGAISSFLAANAKSLDAKEPQLRDFLARYVRANQWARANPEAFAQSLATSTRVPLSVARYSAATSTAAGFSPIDDEILVQQRRTLTRYLKAGVIDRLPPLDASGYDRRFNDLWPDIARPQGA</sequence>
<dbReference type="PROSITE" id="PS51318">
    <property type="entry name" value="TAT"/>
    <property type="match status" value="1"/>
</dbReference>
<keyword evidence="5" id="KW-0472">Membrane</keyword>
<evidence type="ECO:0000256" key="4">
    <source>
        <dbReference type="ARBA" id="ARBA00022729"/>
    </source>
</evidence>
<evidence type="ECO:0000256" key="1">
    <source>
        <dbReference type="ARBA" id="ARBA00004418"/>
    </source>
</evidence>
<evidence type="ECO:0000313" key="8">
    <source>
        <dbReference type="Proteomes" id="UP000639859"/>
    </source>
</evidence>
<dbReference type="InterPro" id="IPR001638">
    <property type="entry name" value="Solute-binding_3/MltF_N"/>
</dbReference>
<evidence type="ECO:0000256" key="3">
    <source>
        <dbReference type="ARBA" id="ARBA00022448"/>
    </source>
</evidence>
<keyword evidence="3" id="KW-0813">Transport</keyword>
<keyword evidence="8" id="KW-1185">Reference proteome</keyword>
<dbReference type="Pfam" id="PF09084">
    <property type="entry name" value="NMT1"/>
    <property type="match status" value="1"/>
</dbReference>
<dbReference type="PANTHER" id="PTHR30024:SF48">
    <property type="entry name" value="ABC TRANSPORTER SUBSTRATE-BINDING PROTEIN"/>
    <property type="match status" value="1"/>
</dbReference>
<organism evidence="7 8">
    <name type="scientific">Caulobacter hibisci</name>
    <dbReference type="NCBI Taxonomy" id="2035993"/>
    <lineage>
        <taxon>Bacteria</taxon>
        <taxon>Pseudomonadati</taxon>
        <taxon>Pseudomonadota</taxon>
        <taxon>Alphaproteobacteria</taxon>
        <taxon>Caulobacterales</taxon>
        <taxon>Caulobacteraceae</taxon>
        <taxon>Caulobacter</taxon>
    </lineage>
</organism>
<dbReference type="Gene3D" id="3.40.190.10">
    <property type="entry name" value="Periplasmic binding protein-like II"/>
    <property type="match status" value="2"/>
</dbReference>
<keyword evidence="5" id="KW-1133">Transmembrane helix</keyword>
<comment type="similarity">
    <text evidence="2">Belongs to the bacterial solute-binding protein SsuA/TauA family.</text>
</comment>
<reference evidence="7 8" key="1">
    <citation type="submission" date="2020-11" db="EMBL/GenBank/DDBJ databases">
        <title>genome sequence of strain KACC 18849.</title>
        <authorList>
            <person name="Gao J."/>
            <person name="Zhang X."/>
        </authorList>
    </citation>
    <scope>NUCLEOTIDE SEQUENCE [LARGE SCALE GENOMIC DNA]</scope>
    <source>
        <strain evidence="7 8">KACC 18849</strain>
    </source>
</reference>
<dbReference type="InterPro" id="IPR015168">
    <property type="entry name" value="SsuA/THI5"/>
</dbReference>
<gene>
    <name evidence="7" type="ORF">I4Q42_04265</name>
</gene>
<dbReference type="NCBIfam" id="TIGR01728">
    <property type="entry name" value="SsuA_fam"/>
    <property type="match status" value="1"/>
</dbReference>
<evidence type="ECO:0000313" key="7">
    <source>
        <dbReference type="EMBL" id="MBI1682879.1"/>
    </source>
</evidence>
<feature type="transmembrane region" description="Helical" evidence="5">
    <location>
        <begin position="20"/>
        <end position="39"/>
    </location>
</feature>
<comment type="subcellular location">
    <subcellularLocation>
        <location evidence="1">Periplasm</location>
    </subcellularLocation>
</comment>
<dbReference type="Proteomes" id="UP000639859">
    <property type="component" value="Unassembled WGS sequence"/>
</dbReference>
<keyword evidence="4" id="KW-0732">Signal</keyword>
<comment type="caution">
    <text evidence="7">The sequence shown here is derived from an EMBL/GenBank/DDBJ whole genome shotgun (WGS) entry which is preliminary data.</text>
</comment>
<dbReference type="SMART" id="SM00062">
    <property type="entry name" value="PBPb"/>
    <property type="match status" value="1"/>
</dbReference>
<evidence type="ECO:0000256" key="2">
    <source>
        <dbReference type="ARBA" id="ARBA00010742"/>
    </source>
</evidence>
<protein>
    <submittedName>
        <fullName evidence="7">Aliphatic sulfonate ABC transporter substrate-binding protein</fullName>
    </submittedName>
</protein>
<dbReference type="InterPro" id="IPR010067">
    <property type="entry name" value="ABC_SsuA_sub-bd"/>
</dbReference>
<dbReference type="EMBL" id="JADWOX010000002">
    <property type="protein sequence ID" value="MBI1682879.1"/>
    <property type="molecule type" value="Genomic_DNA"/>
</dbReference>
<evidence type="ECO:0000256" key="5">
    <source>
        <dbReference type="SAM" id="Phobius"/>
    </source>
</evidence>
<accession>A0ABS0STC2</accession>
<feature type="domain" description="Solute-binding protein family 3/N-terminal" evidence="6">
    <location>
        <begin position="51"/>
        <end position="272"/>
    </location>
</feature>